<evidence type="ECO:0000313" key="12">
    <source>
        <dbReference type="Proteomes" id="UP001195483"/>
    </source>
</evidence>
<feature type="domain" description="Death" evidence="9">
    <location>
        <begin position="414"/>
        <end position="471"/>
    </location>
</feature>
<keyword evidence="7" id="KW-0812">Transmembrane</keyword>
<keyword evidence="7" id="KW-0472">Membrane</keyword>
<keyword evidence="12" id="KW-1185">Reference proteome</keyword>
<feature type="repeat" description="TNFR-Cys" evidence="6">
    <location>
        <begin position="64"/>
        <end position="106"/>
    </location>
</feature>
<feature type="disulfide bond" evidence="6">
    <location>
        <begin position="65"/>
        <end position="80"/>
    </location>
</feature>
<dbReference type="PANTHER" id="PTHR46874">
    <property type="entry name" value="TUMOR NECROSIS FACTOR RECEPTOR SUPERFAMILY MEMBER 6"/>
    <property type="match status" value="1"/>
</dbReference>
<dbReference type="PANTHER" id="PTHR46874:SF1">
    <property type="entry name" value="TUMOR NECROSIS FACTOR RECEPTOR SUPERFAMILY MEMBER 6"/>
    <property type="match status" value="1"/>
</dbReference>
<keyword evidence="5" id="KW-0325">Glycoprotein</keyword>
<dbReference type="InterPro" id="IPR000488">
    <property type="entry name" value="Death_dom"/>
</dbReference>
<dbReference type="GO" id="GO:0031265">
    <property type="term" value="C:CD95 death-inducing signaling complex"/>
    <property type="evidence" value="ECO:0007669"/>
    <property type="project" value="TreeGrafter"/>
</dbReference>
<feature type="transmembrane region" description="Helical" evidence="7">
    <location>
        <begin position="146"/>
        <end position="173"/>
    </location>
</feature>
<reference evidence="11" key="2">
    <citation type="journal article" date="2021" name="Genome Biol. Evol.">
        <title>Developing a high-quality reference genome for a parasitic bivalve with doubly uniparental inheritance (Bivalvia: Unionida).</title>
        <authorList>
            <person name="Smith C.H."/>
        </authorList>
    </citation>
    <scope>NUCLEOTIDE SEQUENCE</scope>
    <source>
        <strain evidence="11">CHS0354</strain>
        <tissue evidence="11">Mantle</tissue>
    </source>
</reference>
<dbReference type="EMBL" id="JAEAOA010001006">
    <property type="protein sequence ID" value="KAK3581375.1"/>
    <property type="molecule type" value="Genomic_DNA"/>
</dbReference>
<evidence type="ECO:0008006" key="13">
    <source>
        <dbReference type="Google" id="ProtNLM"/>
    </source>
</evidence>
<dbReference type="Gene3D" id="1.10.533.10">
    <property type="entry name" value="Death Domain, Fas"/>
    <property type="match status" value="1"/>
</dbReference>
<dbReference type="AlphaFoldDB" id="A0AAE0RXL1"/>
<dbReference type="GO" id="GO:0097192">
    <property type="term" value="P:extrinsic apoptotic signaling pathway in absence of ligand"/>
    <property type="evidence" value="ECO:0007669"/>
    <property type="project" value="TreeGrafter"/>
</dbReference>
<feature type="signal peptide" evidence="8">
    <location>
        <begin position="1"/>
        <end position="26"/>
    </location>
</feature>
<dbReference type="Gene3D" id="2.10.50.10">
    <property type="entry name" value="Tumor Necrosis Factor Receptor, subunit A, domain 2"/>
    <property type="match status" value="2"/>
</dbReference>
<evidence type="ECO:0000256" key="1">
    <source>
        <dbReference type="ARBA" id="ARBA00022703"/>
    </source>
</evidence>
<feature type="domain" description="TNFR-Cys" evidence="10">
    <location>
        <begin position="64"/>
        <end position="106"/>
    </location>
</feature>
<evidence type="ECO:0000256" key="6">
    <source>
        <dbReference type="PROSITE-ProRule" id="PRU00206"/>
    </source>
</evidence>
<evidence type="ECO:0000256" key="2">
    <source>
        <dbReference type="ARBA" id="ARBA00022729"/>
    </source>
</evidence>
<feature type="chain" id="PRO_5042220188" description="Tumor necrosis factor receptor superfamily member 6" evidence="8">
    <location>
        <begin position="27"/>
        <end position="488"/>
    </location>
</feature>
<sequence>MRPTKKIFMILEVLHLIAFMVRVTEQSDCGTYRAENGKICHMCNPGNHKIGDCIEDGMSARCLPCPNGTYETTCNQALSCASCSLYCQTYYSIKVSECNKTMDIKCHCDTGFYFKGDVNGKCIKHKSCPNGQGVKMQVTDQHGLSIGHIAVIVGACVVGIIVVLCVAIAVGYYQHHRNRPGKPRNLDGECPQEILELPQVSPLGANHVAPLEAGQIAPLEAIQDAPPMVSQVAPLVAGQVASPVAGLVASPIASNVASPVADQVNPPEANDLICRRNEEMNEIPITYQLDNERSTEEDTVVDAEPISDSDVRLHNRHFESLSERQDTPSHVNSLVSSNTVLKQIAHSPSNVIHHEQPGVTRQDNIAWTPNNISYMGQHKGPSRNNTLAIPTENFMSVTTASESDGVRQDVDKLIQQMHSDFKDNVVEANYQLLKKWLERYGRADEKCFTIINTALRQFGANKILSNLQLIFRPHFATNGGNNPVRGEI</sequence>
<evidence type="ECO:0000256" key="4">
    <source>
        <dbReference type="ARBA" id="ARBA00023157"/>
    </source>
</evidence>
<dbReference type="GO" id="GO:0045121">
    <property type="term" value="C:membrane raft"/>
    <property type="evidence" value="ECO:0007669"/>
    <property type="project" value="TreeGrafter"/>
</dbReference>
<dbReference type="GO" id="GO:0043066">
    <property type="term" value="P:negative regulation of apoptotic process"/>
    <property type="evidence" value="ECO:0007669"/>
    <property type="project" value="TreeGrafter"/>
</dbReference>
<dbReference type="GO" id="GO:0097049">
    <property type="term" value="P:motor neuron apoptotic process"/>
    <property type="evidence" value="ECO:0007669"/>
    <property type="project" value="TreeGrafter"/>
</dbReference>
<reference evidence="11" key="1">
    <citation type="journal article" date="2021" name="Genome Biol. Evol.">
        <title>A High-Quality Reference Genome for a Parasitic Bivalve with Doubly Uniparental Inheritance (Bivalvia: Unionida).</title>
        <authorList>
            <person name="Smith C.H."/>
        </authorList>
    </citation>
    <scope>NUCLEOTIDE SEQUENCE</scope>
    <source>
        <strain evidence="11">CHS0354</strain>
    </source>
</reference>
<keyword evidence="7" id="KW-1133">Transmembrane helix</keyword>
<dbReference type="CDD" id="cd01670">
    <property type="entry name" value="Death"/>
    <property type="match status" value="1"/>
</dbReference>
<evidence type="ECO:0000259" key="9">
    <source>
        <dbReference type="PROSITE" id="PS50017"/>
    </source>
</evidence>
<evidence type="ECO:0000256" key="8">
    <source>
        <dbReference type="SAM" id="SignalP"/>
    </source>
</evidence>
<dbReference type="InterPro" id="IPR001368">
    <property type="entry name" value="TNFR/NGFR_Cys_rich_reg"/>
</dbReference>
<dbReference type="InterPro" id="IPR011029">
    <property type="entry name" value="DEATH-like_dom_sf"/>
</dbReference>
<keyword evidence="4 6" id="KW-1015">Disulfide bond</keyword>
<dbReference type="PROSITE" id="PS50017">
    <property type="entry name" value="DEATH_DOMAIN"/>
    <property type="match status" value="1"/>
</dbReference>
<dbReference type="Proteomes" id="UP001195483">
    <property type="component" value="Unassembled WGS sequence"/>
</dbReference>
<keyword evidence="2 8" id="KW-0732">Signal</keyword>
<evidence type="ECO:0000256" key="7">
    <source>
        <dbReference type="SAM" id="Phobius"/>
    </source>
</evidence>
<reference evidence="11" key="3">
    <citation type="submission" date="2023-05" db="EMBL/GenBank/DDBJ databases">
        <authorList>
            <person name="Smith C.H."/>
        </authorList>
    </citation>
    <scope>NUCLEOTIDE SEQUENCE</scope>
    <source>
        <strain evidence="11">CHS0354</strain>
        <tissue evidence="11">Mantle</tissue>
    </source>
</reference>
<dbReference type="GO" id="GO:0097527">
    <property type="term" value="P:necroptotic signaling pathway"/>
    <property type="evidence" value="ECO:0007669"/>
    <property type="project" value="TreeGrafter"/>
</dbReference>
<dbReference type="GO" id="GO:0032872">
    <property type="term" value="P:regulation of stress-activated MAPK cascade"/>
    <property type="evidence" value="ECO:0007669"/>
    <property type="project" value="TreeGrafter"/>
</dbReference>
<dbReference type="SUPFAM" id="SSF57586">
    <property type="entry name" value="TNF receptor-like"/>
    <property type="match status" value="2"/>
</dbReference>
<dbReference type="PROSITE" id="PS50050">
    <property type="entry name" value="TNFR_NGFR_2"/>
    <property type="match status" value="1"/>
</dbReference>
<evidence type="ECO:0000256" key="3">
    <source>
        <dbReference type="ARBA" id="ARBA00022737"/>
    </source>
</evidence>
<evidence type="ECO:0000256" key="5">
    <source>
        <dbReference type="ARBA" id="ARBA00023180"/>
    </source>
</evidence>
<protein>
    <recommendedName>
        <fullName evidence="13">Tumor necrosis factor receptor superfamily member 6</fullName>
    </recommendedName>
</protein>
<accession>A0AAE0RXL1</accession>
<comment type="caution">
    <text evidence="6">Lacks conserved residue(s) required for the propagation of feature annotation.</text>
</comment>
<organism evidence="11 12">
    <name type="scientific">Potamilus streckersoni</name>
    <dbReference type="NCBI Taxonomy" id="2493646"/>
    <lineage>
        <taxon>Eukaryota</taxon>
        <taxon>Metazoa</taxon>
        <taxon>Spiralia</taxon>
        <taxon>Lophotrochozoa</taxon>
        <taxon>Mollusca</taxon>
        <taxon>Bivalvia</taxon>
        <taxon>Autobranchia</taxon>
        <taxon>Heteroconchia</taxon>
        <taxon>Palaeoheterodonta</taxon>
        <taxon>Unionida</taxon>
        <taxon>Unionoidea</taxon>
        <taxon>Unionidae</taxon>
        <taxon>Ambleminae</taxon>
        <taxon>Lampsilini</taxon>
        <taxon>Potamilus</taxon>
    </lineage>
</organism>
<dbReference type="GO" id="GO:0009897">
    <property type="term" value="C:external side of plasma membrane"/>
    <property type="evidence" value="ECO:0007669"/>
    <property type="project" value="TreeGrafter"/>
</dbReference>
<gene>
    <name evidence="11" type="ORF">CHS0354_016221</name>
</gene>
<keyword evidence="1" id="KW-0053">Apoptosis</keyword>
<comment type="caution">
    <text evidence="11">The sequence shown here is derived from an EMBL/GenBank/DDBJ whole genome shotgun (WGS) entry which is preliminary data.</text>
</comment>
<proteinExistence type="predicted"/>
<evidence type="ECO:0000313" key="11">
    <source>
        <dbReference type="EMBL" id="KAK3581375.1"/>
    </source>
</evidence>
<keyword evidence="3" id="KW-0677">Repeat</keyword>
<evidence type="ECO:0000259" key="10">
    <source>
        <dbReference type="PROSITE" id="PS50050"/>
    </source>
</evidence>
<dbReference type="GO" id="GO:0005031">
    <property type="term" value="F:tumor necrosis factor receptor activity"/>
    <property type="evidence" value="ECO:0007669"/>
    <property type="project" value="TreeGrafter"/>
</dbReference>
<name>A0AAE0RXL1_9BIVA</name>